<feature type="transmembrane region" description="Helical" evidence="9">
    <location>
        <begin position="50"/>
        <end position="76"/>
    </location>
</feature>
<dbReference type="PROSITE" id="PS50893">
    <property type="entry name" value="ABC_TRANSPORTER_2"/>
    <property type="match status" value="1"/>
</dbReference>
<sequence length="654" mass="71790">MSTSDTASVKPPLEDAADTNSNENDEDGPVLKSRPSIFKLLTLARPEWPVLALAFVIMLGAESTGLLNPIFVARAYDALIDAQLDKGQRLDEINQTMVLVVCIHCAGVVAGFARASLMGIVGERVVGRVRNQLFASILKQEIAFFDTHKSGELVSRLGSDTTLLQQGTSQALPEVLLGVTKTVVAVSLMFWLSPKLAGVSLGSVIVIMSCCFPFGTWIGKLSRSYQDVLGKAQASSTEALGAMRTVQSFAAEEREKKRYEDVIGKINTWWPKLEPRTTYSVGFRKSIVGSAFYVIIFGAGFGALYVSLWYGFTLVNDGEMTLGELTAFQSYIFTIGASLGQTSRFITQLIEAQGASGRVFYLLDRIPLIPAPILQDKDVNQDGDADEESNKHIGVSKEPLRPKEMVGAISFRNVSFAYPSRPDIRVLVDFSLRVEPNSTVALVGASGAGKSTVVALLQRFYEVCAGSISIDGNDIRQLDLQWLRSHIGYVQQEPQLFGMTVRDNVTYGLDRDVTDSELDEVCRKANAFEFIQKFPKGYQTMVGERGVRLSGGQKQRLAIARSLLVDPRILLLDEATSALDAESEHLVQEAINKAVVGRTVVIVAHRLSTIKNASQIVVIDDHRLVDVGTHDILMERCVKYKDLIKRQSIVRPIM</sequence>
<evidence type="ECO:0000256" key="4">
    <source>
        <dbReference type="ARBA" id="ARBA00022741"/>
    </source>
</evidence>
<evidence type="ECO:0000256" key="7">
    <source>
        <dbReference type="ARBA" id="ARBA00023136"/>
    </source>
</evidence>
<dbReference type="PANTHER" id="PTHR43394">
    <property type="entry name" value="ATP-DEPENDENT PERMEASE MDL1, MITOCHONDRIAL"/>
    <property type="match status" value="1"/>
</dbReference>
<dbReference type="GO" id="GO:0005743">
    <property type="term" value="C:mitochondrial inner membrane"/>
    <property type="evidence" value="ECO:0007669"/>
    <property type="project" value="UniProtKB-SubCell"/>
</dbReference>
<evidence type="ECO:0000313" key="12">
    <source>
        <dbReference type="EMBL" id="CAE0410793.1"/>
    </source>
</evidence>
<dbReference type="PROSITE" id="PS00211">
    <property type="entry name" value="ABC_TRANSPORTER_1"/>
    <property type="match status" value="1"/>
</dbReference>
<dbReference type="AlphaFoldDB" id="A0A7S3P897"/>
<dbReference type="SMART" id="SM00382">
    <property type="entry name" value="AAA"/>
    <property type="match status" value="1"/>
</dbReference>
<dbReference type="PROSITE" id="PS50929">
    <property type="entry name" value="ABC_TM1F"/>
    <property type="match status" value="1"/>
</dbReference>
<dbReference type="PANTHER" id="PTHR43394:SF1">
    <property type="entry name" value="ATP-BINDING CASSETTE SUB-FAMILY B MEMBER 10, MITOCHONDRIAL"/>
    <property type="match status" value="1"/>
</dbReference>
<dbReference type="CDD" id="cd03249">
    <property type="entry name" value="ABC_MTABC3_MDL1_MDL2"/>
    <property type="match status" value="1"/>
</dbReference>
<dbReference type="GO" id="GO:0016887">
    <property type="term" value="F:ATP hydrolysis activity"/>
    <property type="evidence" value="ECO:0007669"/>
    <property type="project" value="InterPro"/>
</dbReference>
<organism evidence="12">
    <name type="scientific">Amphora coffeiformis</name>
    <dbReference type="NCBI Taxonomy" id="265554"/>
    <lineage>
        <taxon>Eukaryota</taxon>
        <taxon>Sar</taxon>
        <taxon>Stramenopiles</taxon>
        <taxon>Ochrophyta</taxon>
        <taxon>Bacillariophyta</taxon>
        <taxon>Bacillariophyceae</taxon>
        <taxon>Bacillariophycidae</taxon>
        <taxon>Thalassiophysales</taxon>
        <taxon>Catenulaceae</taxon>
        <taxon>Amphora</taxon>
    </lineage>
</organism>
<dbReference type="Gene3D" id="1.20.1560.10">
    <property type="entry name" value="ABC transporter type 1, transmembrane domain"/>
    <property type="match status" value="1"/>
</dbReference>
<protein>
    <submittedName>
        <fullName evidence="12">Uncharacterized protein</fullName>
    </submittedName>
</protein>
<evidence type="ECO:0000256" key="9">
    <source>
        <dbReference type="SAM" id="Phobius"/>
    </source>
</evidence>
<dbReference type="InterPro" id="IPR036640">
    <property type="entry name" value="ABC1_TM_sf"/>
</dbReference>
<dbReference type="InterPro" id="IPR027417">
    <property type="entry name" value="P-loop_NTPase"/>
</dbReference>
<evidence type="ECO:0000256" key="6">
    <source>
        <dbReference type="ARBA" id="ARBA00022989"/>
    </source>
</evidence>
<dbReference type="FunFam" id="3.40.50.300:FF:000403">
    <property type="entry name" value="ATP-binding cassette sub-family B member 8, mitochondrial"/>
    <property type="match status" value="1"/>
</dbReference>
<reference evidence="12" key="1">
    <citation type="submission" date="2021-01" db="EMBL/GenBank/DDBJ databases">
        <authorList>
            <person name="Corre E."/>
            <person name="Pelletier E."/>
            <person name="Niang G."/>
            <person name="Scheremetjew M."/>
            <person name="Finn R."/>
            <person name="Kale V."/>
            <person name="Holt S."/>
            <person name="Cochrane G."/>
            <person name="Meng A."/>
            <person name="Brown T."/>
            <person name="Cohen L."/>
        </authorList>
    </citation>
    <scope>NUCLEOTIDE SEQUENCE</scope>
    <source>
        <strain evidence="12">CCMP127</strain>
    </source>
</reference>
<keyword evidence="7 9" id="KW-0472">Membrane</keyword>
<feature type="region of interest" description="Disordered" evidence="8">
    <location>
        <begin position="1"/>
        <end position="30"/>
    </location>
</feature>
<dbReference type="EMBL" id="HBIM01009758">
    <property type="protein sequence ID" value="CAE0410793.1"/>
    <property type="molecule type" value="Transcribed_RNA"/>
</dbReference>
<dbReference type="SUPFAM" id="SSF90123">
    <property type="entry name" value="ABC transporter transmembrane region"/>
    <property type="match status" value="1"/>
</dbReference>
<dbReference type="GO" id="GO:0005524">
    <property type="term" value="F:ATP binding"/>
    <property type="evidence" value="ECO:0007669"/>
    <property type="project" value="UniProtKB-KW"/>
</dbReference>
<proteinExistence type="predicted"/>
<evidence type="ECO:0000256" key="1">
    <source>
        <dbReference type="ARBA" id="ARBA00004448"/>
    </source>
</evidence>
<gene>
    <name evidence="12" type="ORF">ACOF00016_LOCUS8231</name>
</gene>
<evidence type="ECO:0000256" key="3">
    <source>
        <dbReference type="ARBA" id="ARBA00022692"/>
    </source>
</evidence>
<dbReference type="Pfam" id="PF00005">
    <property type="entry name" value="ABC_tran"/>
    <property type="match status" value="1"/>
</dbReference>
<dbReference type="Gene3D" id="3.40.50.300">
    <property type="entry name" value="P-loop containing nucleotide triphosphate hydrolases"/>
    <property type="match status" value="1"/>
</dbReference>
<keyword evidence="5" id="KW-0067">ATP-binding</keyword>
<comment type="subcellular location">
    <subcellularLocation>
        <location evidence="1">Mitochondrion inner membrane</location>
        <topology evidence="1">Multi-pass membrane protein</topology>
    </subcellularLocation>
</comment>
<evidence type="ECO:0000259" key="10">
    <source>
        <dbReference type="PROSITE" id="PS50893"/>
    </source>
</evidence>
<evidence type="ECO:0000256" key="5">
    <source>
        <dbReference type="ARBA" id="ARBA00022840"/>
    </source>
</evidence>
<evidence type="ECO:0000259" key="11">
    <source>
        <dbReference type="PROSITE" id="PS50929"/>
    </source>
</evidence>
<dbReference type="Pfam" id="PF00664">
    <property type="entry name" value="ABC_membrane"/>
    <property type="match status" value="1"/>
</dbReference>
<evidence type="ECO:0000256" key="2">
    <source>
        <dbReference type="ARBA" id="ARBA00022448"/>
    </source>
</evidence>
<dbReference type="GO" id="GO:0090374">
    <property type="term" value="P:oligopeptide export from mitochondrion"/>
    <property type="evidence" value="ECO:0007669"/>
    <property type="project" value="TreeGrafter"/>
</dbReference>
<dbReference type="SUPFAM" id="SSF52540">
    <property type="entry name" value="P-loop containing nucleoside triphosphate hydrolases"/>
    <property type="match status" value="1"/>
</dbReference>
<dbReference type="GO" id="GO:0015421">
    <property type="term" value="F:ABC-type oligopeptide transporter activity"/>
    <property type="evidence" value="ECO:0007669"/>
    <property type="project" value="TreeGrafter"/>
</dbReference>
<feature type="domain" description="ABC transmembrane type-1" evidence="11">
    <location>
        <begin position="52"/>
        <end position="351"/>
    </location>
</feature>
<dbReference type="InterPro" id="IPR003593">
    <property type="entry name" value="AAA+_ATPase"/>
</dbReference>
<dbReference type="InterPro" id="IPR017871">
    <property type="entry name" value="ABC_transporter-like_CS"/>
</dbReference>
<feature type="transmembrane region" description="Helical" evidence="9">
    <location>
        <begin position="196"/>
        <end position="218"/>
    </location>
</feature>
<dbReference type="InterPro" id="IPR039421">
    <property type="entry name" value="Type_1_exporter"/>
</dbReference>
<keyword evidence="2" id="KW-0813">Transport</keyword>
<evidence type="ECO:0000256" key="8">
    <source>
        <dbReference type="SAM" id="MobiDB-lite"/>
    </source>
</evidence>
<feature type="domain" description="ABC transporter" evidence="10">
    <location>
        <begin position="409"/>
        <end position="646"/>
    </location>
</feature>
<accession>A0A7S3P897</accession>
<keyword evidence="3 9" id="KW-0812">Transmembrane</keyword>
<dbReference type="InterPro" id="IPR011527">
    <property type="entry name" value="ABC1_TM_dom"/>
</dbReference>
<name>A0A7S3P897_9STRA</name>
<feature type="transmembrane region" description="Helical" evidence="9">
    <location>
        <begin position="97"/>
        <end position="121"/>
    </location>
</feature>
<feature type="transmembrane region" description="Helical" evidence="9">
    <location>
        <begin position="291"/>
        <end position="312"/>
    </location>
</feature>
<keyword evidence="6 9" id="KW-1133">Transmembrane helix</keyword>
<dbReference type="InterPro" id="IPR003439">
    <property type="entry name" value="ABC_transporter-like_ATP-bd"/>
</dbReference>
<keyword evidence="4" id="KW-0547">Nucleotide-binding</keyword>